<protein>
    <submittedName>
        <fullName evidence="2">Uncharacterized protein</fullName>
    </submittedName>
</protein>
<reference evidence="2 3" key="1">
    <citation type="journal article" date="2014" name="PLoS Genet.">
        <title>Phylogenetically driven sequencing of extremely halophilic archaea reveals strategies for static and dynamic osmo-response.</title>
        <authorList>
            <person name="Becker E.A."/>
            <person name="Seitzer P.M."/>
            <person name="Tritt A."/>
            <person name="Larsen D."/>
            <person name="Krusor M."/>
            <person name="Yao A.I."/>
            <person name="Wu D."/>
            <person name="Madern D."/>
            <person name="Eisen J.A."/>
            <person name="Darling A.E."/>
            <person name="Facciotti M.T."/>
        </authorList>
    </citation>
    <scope>NUCLEOTIDE SEQUENCE [LARGE SCALE GENOMIC DNA]</scope>
    <source>
        <strain evidence="2 3">ATCC 29715</strain>
    </source>
</reference>
<feature type="transmembrane region" description="Helical" evidence="1">
    <location>
        <begin position="39"/>
        <end position="57"/>
    </location>
</feature>
<gene>
    <name evidence="2" type="ORF">C437_04725</name>
</gene>
<dbReference type="AlphaFoldDB" id="M0JLB3"/>
<dbReference type="EMBL" id="AOLQ01000014">
    <property type="protein sequence ID" value="EMA09932.1"/>
    <property type="molecule type" value="Genomic_DNA"/>
</dbReference>
<dbReference type="RefSeq" id="WP_004515744.1">
    <property type="nucleotide sequence ID" value="NZ_AOLQ01000014.1"/>
</dbReference>
<evidence type="ECO:0000256" key="1">
    <source>
        <dbReference type="SAM" id="Phobius"/>
    </source>
</evidence>
<name>M0JLB3_HALVA</name>
<dbReference type="Proteomes" id="UP000011534">
    <property type="component" value="Unassembled WGS sequence"/>
</dbReference>
<keyword evidence="1" id="KW-0472">Membrane</keyword>
<keyword evidence="1" id="KW-0812">Transmembrane</keyword>
<evidence type="ECO:0000313" key="2">
    <source>
        <dbReference type="EMBL" id="EMA09932.1"/>
    </source>
</evidence>
<comment type="caution">
    <text evidence="2">The sequence shown here is derived from an EMBL/GenBank/DDBJ whole genome shotgun (WGS) entry which is preliminary data.</text>
</comment>
<organism evidence="2 3">
    <name type="scientific">Haloarcula vallismortis ATCC 29715</name>
    <dbReference type="NCBI Taxonomy" id="662477"/>
    <lineage>
        <taxon>Archaea</taxon>
        <taxon>Methanobacteriati</taxon>
        <taxon>Methanobacteriota</taxon>
        <taxon>Stenosarchaea group</taxon>
        <taxon>Halobacteria</taxon>
        <taxon>Halobacteriales</taxon>
        <taxon>Haloarculaceae</taxon>
        <taxon>Haloarcula</taxon>
    </lineage>
</organism>
<accession>M0JLB3</accession>
<keyword evidence="1" id="KW-1133">Transmembrane helix</keyword>
<sequence length="63" mass="6810">MGLSLKQFFGLFLYALGGVFSMFVFEADPSKFGFVARSIIPGVPPALCFIGAMIFAAEEVKDL</sequence>
<evidence type="ECO:0000313" key="3">
    <source>
        <dbReference type="Proteomes" id="UP000011534"/>
    </source>
</evidence>
<keyword evidence="3" id="KW-1185">Reference proteome</keyword>
<proteinExistence type="predicted"/>
<feature type="transmembrane region" description="Helical" evidence="1">
    <location>
        <begin position="7"/>
        <end position="27"/>
    </location>
</feature>